<dbReference type="SUPFAM" id="SSF47413">
    <property type="entry name" value="lambda repressor-like DNA-binding domains"/>
    <property type="match status" value="1"/>
</dbReference>
<gene>
    <name evidence="5" type="ORF">LCGC14_0854700</name>
</gene>
<dbReference type="InterPro" id="IPR010982">
    <property type="entry name" value="Lambda_DNA-bd_dom_sf"/>
</dbReference>
<proteinExistence type="predicted"/>
<keyword evidence="3" id="KW-0804">Transcription</keyword>
<protein>
    <recommendedName>
        <fullName evidence="4">HTH lacI-type domain-containing protein</fullName>
    </recommendedName>
</protein>
<comment type="caution">
    <text evidence="5">The sequence shown here is derived from an EMBL/GenBank/DDBJ whole genome shotgun (WGS) entry which is preliminary data.</text>
</comment>
<dbReference type="GO" id="GO:0003700">
    <property type="term" value="F:DNA-binding transcription factor activity"/>
    <property type="evidence" value="ECO:0007669"/>
    <property type="project" value="TreeGrafter"/>
</dbReference>
<dbReference type="PANTHER" id="PTHR30146">
    <property type="entry name" value="LACI-RELATED TRANSCRIPTIONAL REPRESSOR"/>
    <property type="match status" value="1"/>
</dbReference>
<dbReference type="GO" id="GO:0000976">
    <property type="term" value="F:transcription cis-regulatory region binding"/>
    <property type="evidence" value="ECO:0007669"/>
    <property type="project" value="TreeGrafter"/>
</dbReference>
<dbReference type="InterPro" id="IPR000843">
    <property type="entry name" value="HTH_LacI"/>
</dbReference>
<reference evidence="5" key="1">
    <citation type="journal article" date="2015" name="Nature">
        <title>Complex archaea that bridge the gap between prokaryotes and eukaryotes.</title>
        <authorList>
            <person name="Spang A."/>
            <person name="Saw J.H."/>
            <person name="Jorgensen S.L."/>
            <person name="Zaremba-Niedzwiedzka K."/>
            <person name="Martijn J."/>
            <person name="Lind A.E."/>
            <person name="van Eijk R."/>
            <person name="Schleper C."/>
            <person name="Guy L."/>
            <person name="Ettema T.J."/>
        </authorList>
    </citation>
    <scope>NUCLEOTIDE SEQUENCE</scope>
</reference>
<accession>A0A0F9PE31</accession>
<name>A0A0F9PE31_9ZZZZ</name>
<feature type="domain" description="HTH lacI-type" evidence="4">
    <location>
        <begin position="4"/>
        <end position="46"/>
    </location>
</feature>
<dbReference type="Pfam" id="PF00356">
    <property type="entry name" value="LacI"/>
    <property type="match status" value="1"/>
</dbReference>
<dbReference type="PROSITE" id="PS50932">
    <property type="entry name" value="HTH_LACI_2"/>
    <property type="match status" value="1"/>
</dbReference>
<evidence type="ECO:0000256" key="1">
    <source>
        <dbReference type="ARBA" id="ARBA00023015"/>
    </source>
</evidence>
<dbReference type="CDD" id="cd01392">
    <property type="entry name" value="HTH_LacI"/>
    <property type="match status" value="1"/>
</dbReference>
<dbReference type="AlphaFoldDB" id="A0A0F9PE31"/>
<dbReference type="SMART" id="SM00354">
    <property type="entry name" value="HTH_LACI"/>
    <property type="match status" value="1"/>
</dbReference>
<evidence type="ECO:0000259" key="4">
    <source>
        <dbReference type="PROSITE" id="PS50932"/>
    </source>
</evidence>
<evidence type="ECO:0000256" key="2">
    <source>
        <dbReference type="ARBA" id="ARBA00023125"/>
    </source>
</evidence>
<feature type="non-terminal residue" evidence="5">
    <location>
        <position position="46"/>
    </location>
</feature>
<dbReference type="Gene3D" id="1.10.260.40">
    <property type="entry name" value="lambda repressor-like DNA-binding domains"/>
    <property type="match status" value="1"/>
</dbReference>
<dbReference type="PANTHER" id="PTHR30146:SF153">
    <property type="entry name" value="LACTOSE OPERON REPRESSOR"/>
    <property type="match status" value="1"/>
</dbReference>
<dbReference type="EMBL" id="LAZR01002568">
    <property type="protein sequence ID" value="KKN28399.1"/>
    <property type="molecule type" value="Genomic_DNA"/>
</dbReference>
<keyword evidence="2" id="KW-0238">DNA-binding</keyword>
<evidence type="ECO:0000313" key="5">
    <source>
        <dbReference type="EMBL" id="KKN28399.1"/>
    </source>
</evidence>
<evidence type="ECO:0000256" key="3">
    <source>
        <dbReference type="ARBA" id="ARBA00023163"/>
    </source>
</evidence>
<dbReference type="PRINTS" id="PR00036">
    <property type="entry name" value="HTHLACI"/>
</dbReference>
<organism evidence="5">
    <name type="scientific">marine sediment metagenome</name>
    <dbReference type="NCBI Taxonomy" id="412755"/>
    <lineage>
        <taxon>unclassified sequences</taxon>
        <taxon>metagenomes</taxon>
        <taxon>ecological metagenomes</taxon>
    </lineage>
</organism>
<sequence>MKKVTINSVASHAGVSKKTVSRVLNNEPNVSAATREKVLAVFKELD</sequence>
<keyword evidence="1" id="KW-0805">Transcription regulation</keyword>